<name>G0IUF0_CYCMS</name>
<dbReference type="KEGG" id="cmr:Cycma_0366"/>
<dbReference type="Pfam" id="PF02397">
    <property type="entry name" value="Bac_transf"/>
    <property type="match status" value="1"/>
</dbReference>
<dbReference type="PANTHER" id="PTHR30576">
    <property type="entry name" value="COLANIC BIOSYNTHESIS UDP-GLUCOSE LIPID CARRIER TRANSFERASE"/>
    <property type="match status" value="1"/>
</dbReference>
<dbReference type="HOGENOM" id="CLU_024920_1_2_10"/>
<reference evidence="5" key="1">
    <citation type="submission" date="2011-07" db="EMBL/GenBank/DDBJ databases">
        <title>The complete genome of Cyclobacterium marinum DSM 745.</title>
        <authorList>
            <person name="Lucas S."/>
            <person name="Han J."/>
            <person name="Lapidus A."/>
            <person name="Bruce D."/>
            <person name="Goodwin L."/>
            <person name="Pitluck S."/>
            <person name="Peters L."/>
            <person name="Kyrpides N."/>
            <person name="Mavromatis K."/>
            <person name="Ivanova N."/>
            <person name="Ovchinnikova G."/>
            <person name="Chertkov O."/>
            <person name="Detter J.C."/>
            <person name="Tapia R."/>
            <person name="Han C."/>
            <person name="Land M."/>
            <person name="Hauser L."/>
            <person name="Markowitz V."/>
            <person name="Cheng J.-F."/>
            <person name="Hugenholtz P."/>
            <person name="Woyke T."/>
            <person name="Wu D."/>
            <person name="Tindall B."/>
            <person name="Schuetze A."/>
            <person name="Brambilla E."/>
            <person name="Klenk H.-P."/>
            <person name="Eisen J.A."/>
        </authorList>
    </citation>
    <scope>NUCLEOTIDE SEQUENCE [LARGE SCALE GENOMIC DNA]</scope>
    <source>
        <strain evidence="5">ATCC 25205 / DSM 745 / LMG 13164 / NCIMB 1802</strain>
    </source>
</reference>
<accession>G0IUF0</accession>
<evidence type="ECO:0000313" key="4">
    <source>
        <dbReference type="EMBL" id="AEL24145.1"/>
    </source>
</evidence>
<dbReference type="InterPro" id="IPR003362">
    <property type="entry name" value="Bact_transf"/>
</dbReference>
<protein>
    <submittedName>
        <fullName evidence="4">Sugar transferase</fullName>
    </submittedName>
</protein>
<keyword evidence="4" id="KW-0808">Transferase</keyword>
<keyword evidence="2" id="KW-0472">Membrane</keyword>
<evidence type="ECO:0000256" key="1">
    <source>
        <dbReference type="ARBA" id="ARBA00006464"/>
    </source>
</evidence>
<keyword evidence="5" id="KW-1185">Reference proteome</keyword>
<keyword evidence="2" id="KW-1133">Transmembrane helix</keyword>
<gene>
    <name evidence="4" type="ordered locus">Cycma_0366</name>
</gene>
<dbReference type="eggNOG" id="COG2148">
    <property type="taxonomic scope" value="Bacteria"/>
</dbReference>
<keyword evidence="2" id="KW-0812">Transmembrane</keyword>
<sequence length="236" mass="27352">MSTTITEKKPPASGRKYIPKTNKSKGLYIKNFPDAIFNESQQLLKRTFDVTLSIVLTVLIFSWLFPLIGLLIKLTSSGPVFFQQLRHGKDNVPFYCYKFRTMYVNDQADTKQATKDDPRITWIGKFLRKSSLDELPQFFNVIKGEMSIVGPRPHAMPMNYKFSAEIDNFMFRHTVKPGITGLAQAKGFRGETKDFYDIYSRCKLDIFYVKNWSPILDIKIIIWTVFSLLLSKNDVY</sequence>
<organism evidence="4 5">
    <name type="scientific">Cyclobacterium marinum (strain ATCC 25205 / DSM 745 / LMG 13164 / NCIMB 1802)</name>
    <name type="common">Flectobacillus marinus</name>
    <dbReference type="NCBI Taxonomy" id="880070"/>
    <lineage>
        <taxon>Bacteria</taxon>
        <taxon>Pseudomonadati</taxon>
        <taxon>Bacteroidota</taxon>
        <taxon>Cytophagia</taxon>
        <taxon>Cytophagales</taxon>
        <taxon>Cyclobacteriaceae</taxon>
        <taxon>Cyclobacterium</taxon>
    </lineage>
</organism>
<dbReference type="STRING" id="880070.Cycma_0366"/>
<dbReference type="GO" id="GO:0016780">
    <property type="term" value="F:phosphotransferase activity, for other substituted phosphate groups"/>
    <property type="evidence" value="ECO:0007669"/>
    <property type="project" value="TreeGrafter"/>
</dbReference>
<evidence type="ECO:0000259" key="3">
    <source>
        <dbReference type="Pfam" id="PF02397"/>
    </source>
</evidence>
<comment type="similarity">
    <text evidence="1">Belongs to the bacterial sugar transferase family.</text>
</comment>
<feature type="domain" description="Bacterial sugar transferase" evidence="3">
    <location>
        <begin position="45"/>
        <end position="229"/>
    </location>
</feature>
<evidence type="ECO:0000313" key="5">
    <source>
        <dbReference type="Proteomes" id="UP000001635"/>
    </source>
</evidence>
<dbReference type="RefSeq" id="WP_014018444.1">
    <property type="nucleotide sequence ID" value="NC_015914.1"/>
</dbReference>
<dbReference type="OrthoDB" id="9808602at2"/>
<feature type="transmembrane region" description="Helical" evidence="2">
    <location>
        <begin position="50"/>
        <end position="72"/>
    </location>
</feature>
<dbReference type="AlphaFoldDB" id="G0IUF0"/>
<proteinExistence type="inferred from homology"/>
<dbReference type="PANTHER" id="PTHR30576:SF0">
    <property type="entry name" value="UNDECAPRENYL-PHOSPHATE N-ACETYLGALACTOSAMINYL 1-PHOSPHATE TRANSFERASE-RELATED"/>
    <property type="match status" value="1"/>
</dbReference>
<dbReference type="Proteomes" id="UP000001635">
    <property type="component" value="Chromosome"/>
</dbReference>
<dbReference type="EMBL" id="CP002955">
    <property type="protein sequence ID" value="AEL24145.1"/>
    <property type="molecule type" value="Genomic_DNA"/>
</dbReference>
<evidence type="ECO:0000256" key="2">
    <source>
        <dbReference type="SAM" id="Phobius"/>
    </source>
</evidence>